<keyword evidence="3" id="KW-0067">ATP-binding</keyword>
<dbReference type="InterPro" id="IPR000210">
    <property type="entry name" value="BTB/POZ_dom"/>
</dbReference>
<dbReference type="SMART" id="SM00225">
    <property type="entry name" value="BTB"/>
    <property type="match status" value="3"/>
</dbReference>
<keyword evidence="4" id="KW-1185">Reference proteome</keyword>
<keyword evidence="3" id="KW-0547">Nucleotide-binding</keyword>
<dbReference type="EMBL" id="CYGV01001600">
    <property type="protein sequence ID" value="CUA75746.1"/>
    <property type="molecule type" value="Genomic_DNA"/>
</dbReference>
<dbReference type="GO" id="GO:0005524">
    <property type="term" value="F:ATP binding"/>
    <property type="evidence" value="ECO:0007669"/>
    <property type="project" value="UniProtKB-KW"/>
</dbReference>
<accession>A0A0K6GB92</accession>
<feature type="domain" description="BTB" evidence="2">
    <location>
        <begin position="906"/>
        <end position="1021"/>
    </location>
</feature>
<feature type="compositionally biased region" description="Basic residues" evidence="1">
    <location>
        <begin position="446"/>
        <end position="456"/>
    </location>
</feature>
<dbReference type="Proteomes" id="UP000044841">
    <property type="component" value="Unassembled WGS sequence"/>
</dbReference>
<feature type="region of interest" description="Disordered" evidence="1">
    <location>
        <begin position="843"/>
        <end position="896"/>
    </location>
</feature>
<name>A0A0K6GB92_9AGAM</name>
<evidence type="ECO:0000256" key="1">
    <source>
        <dbReference type="SAM" id="MobiDB-lite"/>
    </source>
</evidence>
<protein>
    <submittedName>
        <fullName evidence="3">ATP-binding cassette transporter CGR1</fullName>
    </submittedName>
</protein>
<gene>
    <name evidence="3" type="ORF">RSOLAG22IIIB_06054</name>
</gene>
<dbReference type="InterPro" id="IPR011333">
    <property type="entry name" value="SKP1/BTB/POZ_sf"/>
</dbReference>
<sequence>MPKRSNESAKRTGGKRVKKEEIVPEPIPTTRDPNYYFQDGGITIRVRLVVFKVHGSLLKAHSEDFCNEYHLCPDPNDSVEFGGTCDEDAILIPDVEPSQFRNLMKVIYCLPSNSLALNLTSPSAIVGNFDSYLDIALLSRKFGMQDLEQWAKQQLSTLVNESGKDLADRFDDFYRENDARGRDDLLMSWDGVGILPPEDYDRFRFVETIRYAQSISDKELFHGALAAAQCCYSPGKHVDFILSFFRIKDLHDTVPSLFGFLFLLLLHLGNSAWMEDQFTQDDRMALFSAQSFLTPLPSKLKQPLVTPLFEKSRPEDFAGILEAHKNEKCPGEVALHWARAFPASYYKEVNSAQFSVSAEALVNLPSRRFDLATRLQGTRCQSCRLKVLKQLGRDMQTVYVRLAGYYTAHNRNGRAIEFEATIPEFGLIQLLSRETMPKRSSTASRRSTRTRAHKRAKVNETEESSLTDLPEETKRETSPEENHEEDGTDASLIRDPMYYFNDGNTTFRVLQVLFKVHSSLLKAHSVEFFSRLNPSQQTNGSNVPRGTSDRDAIVIPDIQPSQFRHLMKVVYCLPDNNVVFGANQAIVGMFECYLDAAVLSRKFAMEAMHQWAQRKLADIAYGTGKPLADQLNTFYNEAYESTDNIYRDNELPSDSHFSGFFASRLITAIQYARTVSRLTLLYNLLSIMEYYSSFTHPNLEYFSAFFRIEDLRTTEPSLFGFFFLLLLNCGNQMWVDKVFTQEERMALFSAQSFLTPLPESLKASVFAPLFIKPTNSNEFAAILSESKCENGCHKDIFSYWQKSFPVSYYRDVNSREFSVSIKALTTLPLHRLNFVSEKRVKADETERISSPNHTEEANGEPEASPEENHEEKDRGSHEENTEENHKENSEDGEPIIRDPKYYFEDGNLVLRVRHILFKIHASLFKAHCEDFFNRLNPQADGFTVRGGTCDEDAIIISDIQPSQFRNLMRVIYCLPSKNAVFRDKKAIVDNFVCYLDVAVLSRKFGMEAMQQWAEKELAKVARNSGIPLADQLEDFYDKDSDFDDDVYTEDEPDYYGAYVFVEAIQYARTVSHHTLLQDMLSILEYYAAYSELSVLFFVTFFRIRDLRTTEPSLFGFFFLLLLNGGNQTWIEKTFTQEERMALFSAQSFLTPLPESLKASIFSPLFRRPTNAKEFATILSEGKCKDSCHKEIFSHWQEAFPVDHYDEVNSREFSDLIEALITLPLRRLNFAVEVNRVKCLPCRRTILGKLDEGMQEVFARLAGYYKVYD</sequence>
<feature type="domain" description="BTB" evidence="2">
    <location>
        <begin position="40"/>
        <end position="159"/>
    </location>
</feature>
<organism evidence="3 4">
    <name type="scientific">Rhizoctonia solani</name>
    <dbReference type="NCBI Taxonomy" id="456999"/>
    <lineage>
        <taxon>Eukaryota</taxon>
        <taxon>Fungi</taxon>
        <taxon>Dikarya</taxon>
        <taxon>Basidiomycota</taxon>
        <taxon>Agaricomycotina</taxon>
        <taxon>Agaricomycetes</taxon>
        <taxon>Cantharellales</taxon>
        <taxon>Ceratobasidiaceae</taxon>
        <taxon>Rhizoctonia</taxon>
    </lineage>
</organism>
<feature type="compositionally biased region" description="Basic and acidic residues" evidence="1">
    <location>
        <begin position="866"/>
        <end position="896"/>
    </location>
</feature>
<dbReference type="AlphaFoldDB" id="A0A0K6GB92"/>
<feature type="domain" description="BTB" evidence="2">
    <location>
        <begin position="503"/>
        <end position="620"/>
    </location>
</feature>
<evidence type="ECO:0000313" key="3">
    <source>
        <dbReference type="EMBL" id="CUA75746.1"/>
    </source>
</evidence>
<proteinExistence type="predicted"/>
<evidence type="ECO:0000313" key="4">
    <source>
        <dbReference type="Proteomes" id="UP000044841"/>
    </source>
</evidence>
<reference evidence="3 4" key="1">
    <citation type="submission" date="2015-07" db="EMBL/GenBank/DDBJ databases">
        <authorList>
            <person name="Noorani M."/>
        </authorList>
    </citation>
    <scope>NUCLEOTIDE SEQUENCE [LARGE SCALE GENOMIC DNA]</scope>
    <source>
        <strain evidence="3">BBA 69670</strain>
    </source>
</reference>
<dbReference type="Gene3D" id="3.30.710.10">
    <property type="entry name" value="Potassium Channel Kv1.1, Chain A"/>
    <property type="match status" value="2"/>
</dbReference>
<evidence type="ECO:0000259" key="2">
    <source>
        <dbReference type="SMART" id="SM00225"/>
    </source>
</evidence>
<feature type="compositionally biased region" description="Basic and acidic residues" evidence="1">
    <location>
        <begin position="471"/>
        <end position="481"/>
    </location>
</feature>
<feature type="region of interest" description="Disordered" evidence="1">
    <location>
        <begin position="436"/>
        <end position="489"/>
    </location>
</feature>